<feature type="transmembrane region" description="Helical" evidence="1">
    <location>
        <begin position="20"/>
        <end position="39"/>
    </location>
</feature>
<organism evidence="2 3">
    <name type="scientific">Candidatus Wildermuthbacteria bacterium RIFCSPLOWO2_01_FULL_47_18</name>
    <dbReference type="NCBI Taxonomy" id="1802460"/>
    <lineage>
        <taxon>Bacteria</taxon>
        <taxon>Candidatus Wildermuthiibacteriota</taxon>
    </lineage>
</organism>
<reference evidence="2 3" key="1">
    <citation type="journal article" date="2016" name="Nat. Commun.">
        <title>Thousands of microbial genomes shed light on interconnected biogeochemical processes in an aquifer system.</title>
        <authorList>
            <person name="Anantharaman K."/>
            <person name="Brown C.T."/>
            <person name="Hug L.A."/>
            <person name="Sharon I."/>
            <person name="Castelle C.J."/>
            <person name="Probst A.J."/>
            <person name="Thomas B.C."/>
            <person name="Singh A."/>
            <person name="Wilkins M.J."/>
            <person name="Karaoz U."/>
            <person name="Brodie E.L."/>
            <person name="Williams K.H."/>
            <person name="Hubbard S.S."/>
            <person name="Banfield J.F."/>
        </authorList>
    </citation>
    <scope>NUCLEOTIDE SEQUENCE [LARGE SCALE GENOMIC DNA]</scope>
</reference>
<keyword evidence="1" id="KW-0812">Transmembrane</keyword>
<dbReference type="AlphaFoldDB" id="A0A1G2RJH0"/>
<evidence type="ECO:0000313" key="2">
    <source>
        <dbReference type="EMBL" id="OHA72990.1"/>
    </source>
</evidence>
<gene>
    <name evidence="2" type="ORF">A3A27_00730</name>
</gene>
<protein>
    <submittedName>
        <fullName evidence="2">Uncharacterized protein</fullName>
    </submittedName>
</protein>
<evidence type="ECO:0000256" key="1">
    <source>
        <dbReference type="SAM" id="Phobius"/>
    </source>
</evidence>
<sequence length="253" mass="29171">MRYRKPKRIKRKKPLYRHKAFWVSFLLVVAAGSLGYFFFLSPVFRITDVQAQGDSAELQDKILPFIPQGNIFLFNSVKAKQSLESAFPEIENIKVSRGLPRKVRVTFQKKVGVALWCSEASPCVLIDKKGLAFKESKPGFELLVYTADFPSIGKAVLNADTWALLLDFKEKAEGIFAFHDPKLTFLSLNVVSETRADWKTSEKWEVYINPKESIDWQLQKLQAVLEKKIPPTRRSSLLYIDLRFGDRAYIKYR</sequence>
<comment type="caution">
    <text evidence="2">The sequence shown here is derived from an EMBL/GenBank/DDBJ whole genome shotgun (WGS) entry which is preliminary data.</text>
</comment>
<keyword evidence="1" id="KW-0472">Membrane</keyword>
<proteinExistence type="predicted"/>
<accession>A0A1G2RJH0</accession>
<keyword evidence="1" id="KW-1133">Transmembrane helix</keyword>
<evidence type="ECO:0000313" key="3">
    <source>
        <dbReference type="Proteomes" id="UP000177287"/>
    </source>
</evidence>
<dbReference type="Proteomes" id="UP000177287">
    <property type="component" value="Unassembled WGS sequence"/>
</dbReference>
<dbReference type="EMBL" id="MHUF01000005">
    <property type="protein sequence ID" value="OHA72990.1"/>
    <property type="molecule type" value="Genomic_DNA"/>
</dbReference>
<name>A0A1G2RJH0_9BACT</name>